<dbReference type="AlphaFoldDB" id="A0A7R9J6W9"/>
<dbReference type="Gene3D" id="3.30.200.20">
    <property type="entry name" value="Phosphorylase Kinase, domain 1"/>
    <property type="match status" value="1"/>
</dbReference>
<reference evidence="1" key="1">
    <citation type="submission" date="2020-11" db="EMBL/GenBank/DDBJ databases">
        <authorList>
            <person name="Tran Van P."/>
        </authorList>
    </citation>
    <scope>NUCLEOTIDE SEQUENCE</scope>
</reference>
<sequence length="212" mass="23251">MVSLVLTDSSQLTVESFKKLPDQITFPYAKPDDLRKHEVAVKLESVRARHPQLLYESKLYKILHGGVGIPHISSTAEDGEIEVRISLSLLIQPSSIDLWEDAEPSLDFALGGAIARSARSKEPALKGTAVVVESQWPDSLWLKGFQKWVIGSCRYGCLCSGSSTLYSDQHSSSTYTGVEWAGFLARLALLKYRVGRFPSQTSTPQVPSGPVS</sequence>
<name>A0A7R9J6W9_TIMCA</name>
<gene>
    <name evidence="1" type="ORF">TCMB3V08_LOCUS6260</name>
</gene>
<accession>A0A7R9J6W9</accession>
<dbReference type="EMBL" id="OE181737">
    <property type="protein sequence ID" value="CAD7573626.1"/>
    <property type="molecule type" value="Genomic_DNA"/>
</dbReference>
<organism evidence="1">
    <name type="scientific">Timema californicum</name>
    <name type="common">California timema</name>
    <name type="synonym">Walking stick</name>
    <dbReference type="NCBI Taxonomy" id="61474"/>
    <lineage>
        <taxon>Eukaryota</taxon>
        <taxon>Metazoa</taxon>
        <taxon>Ecdysozoa</taxon>
        <taxon>Arthropoda</taxon>
        <taxon>Hexapoda</taxon>
        <taxon>Insecta</taxon>
        <taxon>Pterygota</taxon>
        <taxon>Neoptera</taxon>
        <taxon>Polyneoptera</taxon>
        <taxon>Phasmatodea</taxon>
        <taxon>Timematodea</taxon>
        <taxon>Timematoidea</taxon>
        <taxon>Timematidae</taxon>
        <taxon>Timema</taxon>
    </lineage>
</organism>
<evidence type="ECO:0000313" key="1">
    <source>
        <dbReference type="EMBL" id="CAD7573626.1"/>
    </source>
</evidence>
<protein>
    <submittedName>
        <fullName evidence="1">(California timema) hypothetical protein</fullName>
    </submittedName>
</protein>
<proteinExistence type="predicted"/>